<dbReference type="SUPFAM" id="SSF53756">
    <property type="entry name" value="UDP-Glycosyltransferase/glycogen phosphorylase"/>
    <property type="match status" value="1"/>
</dbReference>
<sequence>MDQPHALLVASPGLGHLIPILELGNRLSSVLNIHVTILAVTSGSSSPTETEAIHAAAARTICQITEIPSVDVDNLVEPDATIFTKMVVKMRAMKPAVRDAVKLMKRKPTVMIVDFLGTELMSVADDVGMTAKYVYVPTHAWFLAVMVYLPVLDTVVEGEYVDIKEPLKIPGCKPVGPKELMETMLDRSGQQYKECVRAGLEVPMSDGVLVNTWEELQGNTLAALREDEELSRVMKVPVYPIGPIVRTNQHVDKPNSIFEWLDEQRERSVVFVCLGSGGTLTFEQTVELALGLELSGQRFVWVLRRPASYLGAISSDDEQVSASLPEGLAPNELGVKTGHLIILYSNGQNDVILYRDSRITS</sequence>
<dbReference type="Gene3D" id="3.40.50.2000">
    <property type="entry name" value="Glycogen Phosphorylase B"/>
    <property type="match status" value="2"/>
</dbReference>
<dbReference type="EMBL" id="LR881467">
    <property type="protein sequence ID" value="CAD5318844.1"/>
    <property type="molecule type" value="Genomic_DNA"/>
</dbReference>
<evidence type="ECO:0000313" key="3">
    <source>
        <dbReference type="Proteomes" id="UP000516314"/>
    </source>
</evidence>
<dbReference type="AlphaFoldDB" id="A0A7G2E9Z8"/>
<evidence type="ECO:0000313" key="2">
    <source>
        <dbReference type="EMBL" id="CAD5318844.1"/>
    </source>
</evidence>
<dbReference type="PANTHER" id="PTHR48046">
    <property type="entry name" value="UDP-GLYCOSYLTRANSFERASE 72E1"/>
    <property type="match status" value="1"/>
</dbReference>
<name>A0A7G2E9Z8_ARATH</name>
<accession>A0A7G2E9Z8</accession>
<keyword evidence="1" id="KW-0328">Glycosyltransferase</keyword>
<dbReference type="Proteomes" id="UP000516314">
    <property type="component" value="Chromosome 2"/>
</dbReference>
<organism evidence="2 3">
    <name type="scientific">Arabidopsis thaliana</name>
    <name type="common">Mouse-ear cress</name>
    <dbReference type="NCBI Taxonomy" id="3702"/>
    <lineage>
        <taxon>Eukaryota</taxon>
        <taxon>Viridiplantae</taxon>
        <taxon>Streptophyta</taxon>
        <taxon>Embryophyta</taxon>
        <taxon>Tracheophyta</taxon>
        <taxon>Spermatophyta</taxon>
        <taxon>Magnoliopsida</taxon>
        <taxon>eudicotyledons</taxon>
        <taxon>Gunneridae</taxon>
        <taxon>Pentapetalae</taxon>
        <taxon>rosids</taxon>
        <taxon>malvids</taxon>
        <taxon>Brassicales</taxon>
        <taxon>Brassicaceae</taxon>
        <taxon>Camelineae</taxon>
        <taxon>Arabidopsis</taxon>
    </lineage>
</organism>
<gene>
    <name evidence="2" type="ORF">AT9943_LOCUS7055</name>
</gene>
<evidence type="ECO:0000256" key="1">
    <source>
        <dbReference type="ARBA" id="ARBA00022676"/>
    </source>
</evidence>
<dbReference type="GO" id="GO:0016757">
    <property type="term" value="F:glycosyltransferase activity"/>
    <property type="evidence" value="ECO:0007669"/>
    <property type="project" value="UniProtKB-KW"/>
</dbReference>
<reference evidence="2 3" key="1">
    <citation type="submission" date="2020-09" db="EMBL/GenBank/DDBJ databases">
        <authorList>
            <person name="Ashkenazy H."/>
        </authorList>
    </citation>
    <scope>NUCLEOTIDE SEQUENCE [LARGE SCALE GENOMIC DNA]</scope>
    <source>
        <strain evidence="3">cv. Cdm-0</strain>
    </source>
</reference>
<keyword evidence="1" id="KW-0808">Transferase</keyword>
<dbReference type="PANTHER" id="PTHR48046:SF1">
    <property type="entry name" value="GLYCOSYLTRANSFERASE-RELATED"/>
    <property type="match status" value="1"/>
</dbReference>
<proteinExistence type="predicted"/>
<protein>
    <submittedName>
        <fullName evidence="2">(thale cress) hypothetical protein</fullName>
    </submittedName>
</protein>